<dbReference type="Proteomes" id="UP000054144">
    <property type="component" value="Unassembled WGS sequence"/>
</dbReference>
<keyword evidence="1" id="KW-0812">Transmembrane</keyword>
<keyword evidence="3" id="KW-1185">Reference proteome</keyword>
<feature type="transmembrane region" description="Helical" evidence="1">
    <location>
        <begin position="126"/>
        <end position="147"/>
    </location>
</feature>
<dbReference type="EMBL" id="KN882004">
    <property type="protein sequence ID" value="KIY47194.1"/>
    <property type="molecule type" value="Genomic_DNA"/>
</dbReference>
<proteinExistence type="predicted"/>
<name>A0A0D7A9X0_9AGAR</name>
<protein>
    <submittedName>
        <fullName evidence="2">Uncharacterized protein</fullName>
    </submittedName>
</protein>
<keyword evidence="1" id="KW-1133">Transmembrane helix</keyword>
<organism evidence="2 3">
    <name type="scientific">Fistulina hepatica ATCC 64428</name>
    <dbReference type="NCBI Taxonomy" id="1128425"/>
    <lineage>
        <taxon>Eukaryota</taxon>
        <taxon>Fungi</taxon>
        <taxon>Dikarya</taxon>
        <taxon>Basidiomycota</taxon>
        <taxon>Agaricomycotina</taxon>
        <taxon>Agaricomycetes</taxon>
        <taxon>Agaricomycetidae</taxon>
        <taxon>Agaricales</taxon>
        <taxon>Fistulinaceae</taxon>
        <taxon>Fistulina</taxon>
    </lineage>
</organism>
<reference evidence="2 3" key="1">
    <citation type="journal article" date="2015" name="Fungal Genet. Biol.">
        <title>Evolution of novel wood decay mechanisms in Agaricales revealed by the genome sequences of Fistulina hepatica and Cylindrobasidium torrendii.</title>
        <authorList>
            <person name="Floudas D."/>
            <person name="Held B.W."/>
            <person name="Riley R."/>
            <person name="Nagy L.G."/>
            <person name="Koehler G."/>
            <person name="Ransdell A.S."/>
            <person name="Younus H."/>
            <person name="Chow J."/>
            <person name="Chiniquy J."/>
            <person name="Lipzen A."/>
            <person name="Tritt A."/>
            <person name="Sun H."/>
            <person name="Haridas S."/>
            <person name="LaButti K."/>
            <person name="Ohm R.A."/>
            <person name="Kues U."/>
            <person name="Blanchette R.A."/>
            <person name="Grigoriev I.V."/>
            <person name="Minto R.E."/>
            <person name="Hibbett D.S."/>
        </authorList>
    </citation>
    <scope>NUCLEOTIDE SEQUENCE [LARGE SCALE GENOMIC DNA]</scope>
    <source>
        <strain evidence="2 3">ATCC 64428</strain>
    </source>
</reference>
<evidence type="ECO:0000313" key="3">
    <source>
        <dbReference type="Proteomes" id="UP000054144"/>
    </source>
</evidence>
<feature type="transmembrane region" description="Helical" evidence="1">
    <location>
        <begin position="167"/>
        <end position="188"/>
    </location>
</feature>
<accession>A0A0D7A9X0</accession>
<gene>
    <name evidence="2" type="ORF">FISHEDRAFT_45812</name>
</gene>
<evidence type="ECO:0000313" key="2">
    <source>
        <dbReference type="EMBL" id="KIY47194.1"/>
    </source>
</evidence>
<keyword evidence="1" id="KW-0472">Membrane</keyword>
<evidence type="ECO:0000256" key="1">
    <source>
        <dbReference type="SAM" id="Phobius"/>
    </source>
</evidence>
<feature type="transmembrane region" description="Helical" evidence="1">
    <location>
        <begin position="100"/>
        <end position="119"/>
    </location>
</feature>
<dbReference type="OrthoDB" id="3357408at2759"/>
<feature type="transmembrane region" description="Helical" evidence="1">
    <location>
        <begin position="48"/>
        <end position="68"/>
    </location>
</feature>
<feature type="transmembrane region" description="Helical" evidence="1">
    <location>
        <begin position="247"/>
        <end position="267"/>
    </location>
</feature>
<feature type="transmembrane region" description="Helical" evidence="1">
    <location>
        <begin position="221"/>
        <end position="241"/>
    </location>
</feature>
<dbReference type="AlphaFoldDB" id="A0A0D7A9X0"/>
<sequence>MATFDLDIAQLTALFMESVIYGALRCLLWSTDGGSTGCWKFRQSVNHVMLSSTVAMFLIGTLDLAIGLRENIVAFIYFQNGGNPEASFENVAHWMSVTKMATYVCQTMIGDAILIYRAFIIWGRKWCVIVPSMLLWIVCTACGMIIMHIEATMNSDGDLATARLSPFITSMLSLTLGLNLLTTLLIIIRIWSIKTELYTNGGAVPYERVVRQDPFMRVMRMLIESGLLYTVSVVVLFATYLADNNAFLGVSDSIVQIIGISFTLIIIRADNNTRMESSLANRIPSMGGAVVSGVAVPMQRISIKRHSTSVEHSHDSLPNPYVDSPIHSPRSATYATHLSESWDRVGWFCESTRKEDGDGEV</sequence>